<dbReference type="InterPro" id="IPR047112">
    <property type="entry name" value="RecG/Mfd"/>
</dbReference>
<evidence type="ECO:0000256" key="1">
    <source>
        <dbReference type="ARBA" id="ARBA00007504"/>
    </source>
</evidence>
<dbReference type="InterPro" id="IPR011545">
    <property type="entry name" value="DEAD/DEAH_box_helicase_dom"/>
</dbReference>
<dbReference type="PROSITE" id="PS51192">
    <property type="entry name" value="HELICASE_ATP_BIND_1"/>
    <property type="match status" value="1"/>
</dbReference>
<keyword evidence="3 15" id="KW-0547">Nucleotide-binding</keyword>
<evidence type="ECO:0000256" key="4">
    <source>
        <dbReference type="ARBA" id="ARBA00022763"/>
    </source>
</evidence>
<evidence type="ECO:0000256" key="14">
    <source>
        <dbReference type="ARBA" id="ARBA00048988"/>
    </source>
</evidence>
<keyword evidence="8" id="KW-0238">DNA-binding</keyword>
<dbReference type="SUPFAM" id="SSF52540">
    <property type="entry name" value="P-loop containing nucleoside triphosphate hydrolases"/>
    <property type="match status" value="2"/>
</dbReference>
<dbReference type="InterPro" id="IPR014001">
    <property type="entry name" value="Helicase_ATP-bd"/>
</dbReference>
<dbReference type="Gene3D" id="3.40.50.300">
    <property type="entry name" value="P-loop containing nucleotide triphosphate hydrolases"/>
    <property type="match status" value="2"/>
</dbReference>
<evidence type="ECO:0000256" key="12">
    <source>
        <dbReference type="ARBA" id="ARBA00034617"/>
    </source>
</evidence>
<comment type="function">
    <text evidence="15">Plays a critical role in recombination and DNA repair. Helps process Holliday junction intermediates to mature products by catalyzing branch migration. Has replication fork regression activity, unwinds stalled or blocked replication forks to make a HJ that can be resolved. Has a DNA unwinding activity characteristic of a DNA helicase with 3'-5' polarity.</text>
</comment>
<evidence type="ECO:0000256" key="15">
    <source>
        <dbReference type="RuleBase" id="RU363016"/>
    </source>
</evidence>
<proteinExistence type="inferred from homology"/>
<dbReference type="RefSeq" id="WP_209458786.1">
    <property type="nucleotide sequence ID" value="NZ_JAGGKC010000006.1"/>
</dbReference>
<dbReference type="InterPro" id="IPR045562">
    <property type="entry name" value="RecG_dom3_C"/>
</dbReference>
<evidence type="ECO:0000313" key="19">
    <source>
        <dbReference type="Proteomes" id="UP001519271"/>
    </source>
</evidence>
<sequence length="673" mass="75410">MEVHDSVITLKGVGEKTAEKLEEMGIRTILDLLLYFPRGYDKLFDACESVFNGQDKSVVEAQLIKIGRPVKLRKGLAMVSATFSSEFGDIRATWFNMPYISGNYSASTSYHLAGKFVRKGKGLEVVNPSSVREIVDITPIYPQKEGVTGTLIRKLLRQVLDSVIINENLPREILIEENLMELDKAVRAVHFPGDDKDLSEALERLRFQEMFSYSLKIMIARNRRKDAANGIPFRMSGRLTEFKESMPYELTRAQSRCIREILLDEKKPYPMNRLLQGDVGSGKTIVALTALFNVVENGYQGALMVPTEILATQHKEEAESLLSRFGTRIEVLTGSTKRKEADRIKKDLAEGIPMIIIGTHALLEESVSMPKLGLAVTDEQHRFGVNQRAKLIGKGQEIDVLVMSATPIPRTMALALYSDLDVSTIDELPPGRKNIRTMLFPEEKRKQCYSKVIEEIKNGRQAYIVTPLIEEDSELEASSVEGLFTELSEGMMKGIPMGMLHGRMKGAEKDKAMRAFKDGELKALVSTTVIEVGVNVGNATVMLIENAERFGLAQLHQLRGRVGRGEHQSWCLMVSKMNSEETRTRLETLAKSNDGFFIAEEDMKQRGTGQLFGVSQSGGSGLSISDLARDYSIFTRAGKFAARVFHEETDEYKRVKAEFTRMLEDSMEFICLN</sequence>
<dbReference type="SMART" id="SM00490">
    <property type="entry name" value="HELICc"/>
    <property type="match status" value="1"/>
</dbReference>
<keyword evidence="11" id="KW-0413">Isomerase</keyword>
<dbReference type="GO" id="GO:0003678">
    <property type="term" value="F:DNA helicase activity"/>
    <property type="evidence" value="ECO:0007669"/>
    <property type="project" value="UniProtKB-EC"/>
</dbReference>
<dbReference type="Pfam" id="PF00270">
    <property type="entry name" value="DEAD"/>
    <property type="match status" value="1"/>
</dbReference>
<dbReference type="Gene3D" id="2.40.50.140">
    <property type="entry name" value="Nucleic acid-binding proteins"/>
    <property type="match status" value="1"/>
</dbReference>
<keyword evidence="19" id="KW-1185">Reference proteome</keyword>
<dbReference type="PANTHER" id="PTHR47964">
    <property type="entry name" value="ATP-DEPENDENT DNA HELICASE HOMOLOG RECG, CHLOROPLASTIC"/>
    <property type="match status" value="1"/>
</dbReference>
<dbReference type="SMART" id="SM00487">
    <property type="entry name" value="DEXDc"/>
    <property type="match status" value="1"/>
</dbReference>
<dbReference type="GO" id="GO:0016787">
    <property type="term" value="F:hydrolase activity"/>
    <property type="evidence" value="ECO:0007669"/>
    <property type="project" value="UniProtKB-KW"/>
</dbReference>
<dbReference type="Pfam" id="PF17191">
    <property type="entry name" value="RecG_wedge"/>
    <property type="match status" value="1"/>
</dbReference>
<keyword evidence="4 15" id="KW-0227">DNA damage</keyword>
<dbReference type="SUPFAM" id="SSF50249">
    <property type="entry name" value="Nucleic acid-binding proteins"/>
    <property type="match status" value="1"/>
</dbReference>
<evidence type="ECO:0000256" key="5">
    <source>
        <dbReference type="ARBA" id="ARBA00022801"/>
    </source>
</evidence>
<dbReference type="Gene3D" id="1.10.150.20">
    <property type="entry name" value="5' to 3' exonuclease, C-terminal subdomain"/>
    <property type="match status" value="1"/>
</dbReference>
<comment type="similarity">
    <text evidence="1 15">Belongs to the helicase family. RecG subfamily.</text>
</comment>
<dbReference type="NCBIfam" id="NF008168">
    <property type="entry name" value="PRK10917.2-2"/>
    <property type="match status" value="1"/>
</dbReference>
<dbReference type="Pfam" id="PF19833">
    <property type="entry name" value="RecG_dom3_C"/>
    <property type="match status" value="1"/>
</dbReference>
<dbReference type="NCBIfam" id="TIGR00643">
    <property type="entry name" value="recG"/>
    <property type="match status" value="1"/>
</dbReference>
<accession>A0ABS4G232</accession>
<evidence type="ECO:0000256" key="8">
    <source>
        <dbReference type="ARBA" id="ARBA00023125"/>
    </source>
</evidence>
<evidence type="ECO:0000259" key="16">
    <source>
        <dbReference type="PROSITE" id="PS51192"/>
    </source>
</evidence>
<reference evidence="18 19" key="1">
    <citation type="submission" date="2021-03" db="EMBL/GenBank/DDBJ databases">
        <title>Genomic Encyclopedia of Type Strains, Phase IV (KMG-IV): sequencing the most valuable type-strain genomes for metagenomic binning, comparative biology and taxonomic classification.</title>
        <authorList>
            <person name="Goeker M."/>
        </authorList>
    </citation>
    <scope>NUCLEOTIDE SEQUENCE [LARGE SCALE GENOMIC DNA]</scope>
    <source>
        <strain evidence="18 19">DSM 6139</strain>
    </source>
</reference>
<keyword evidence="9 15" id="KW-0233">DNA recombination</keyword>
<evidence type="ECO:0000256" key="10">
    <source>
        <dbReference type="ARBA" id="ARBA00023204"/>
    </source>
</evidence>
<gene>
    <name evidence="18" type="ORF">J2Z34_001033</name>
</gene>
<evidence type="ECO:0000313" key="18">
    <source>
        <dbReference type="EMBL" id="MBP1918557.1"/>
    </source>
</evidence>
<dbReference type="InterPro" id="IPR033454">
    <property type="entry name" value="RecG_wedge"/>
</dbReference>
<evidence type="ECO:0000256" key="9">
    <source>
        <dbReference type="ARBA" id="ARBA00023172"/>
    </source>
</evidence>
<evidence type="ECO:0000256" key="2">
    <source>
        <dbReference type="ARBA" id="ARBA00017846"/>
    </source>
</evidence>
<evidence type="ECO:0000256" key="13">
    <source>
        <dbReference type="ARBA" id="ARBA00034808"/>
    </source>
</evidence>
<dbReference type="Pfam" id="PF00271">
    <property type="entry name" value="Helicase_C"/>
    <property type="match status" value="1"/>
</dbReference>
<dbReference type="CDD" id="cd17992">
    <property type="entry name" value="DEXHc_RecG"/>
    <property type="match status" value="1"/>
</dbReference>
<comment type="catalytic activity">
    <reaction evidence="14 15">
        <text>ATP + H2O = ADP + phosphate + H(+)</text>
        <dbReference type="Rhea" id="RHEA:13065"/>
        <dbReference type="ChEBI" id="CHEBI:15377"/>
        <dbReference type="ChEBI" id="CHEBI:15378"/>
        <dbReference type="ChEBI" id="CHEBI:30616"/>
        <dbReference type="ChEBI" id="CHEBI:43474"/>
        <dbReference type="ChEBI" id="CHEBI:456216"/>
        <dbReference type="EC" id="5.6.2.4"/>
    </reaction>
</comment>
<protein>
    <recommendedName>
        <fullName evidence="2 15">ATP-dependent DNA helicase RecG</fullName>
        <ecNumber evidence="13 15">5.6.2.4</ecNumber>
    </recommendedName>
</protein>
<evidence type="ECO:0000256" key="6">
    <source>
        <dbReference type="ARBA" id="ARBA00022806"/>
    </source>
</evidence>
<dbReference type="PANTHER" id="PTHR47964:SF1">
    <property type="entry name" value="ATP-DEPENDENT DNA HELICASE HOMOLOG RECG, CHLOROPLASTIC"/>
    <property type="match status" value="1"/>
</dbReference>
<evidence type="ECO:0000259" key="17">
    <source>
        <dbReference type="PROSITE" id="PS51194"/>
    </source>
</evidence>
<feature type="domain" description="Helicase C-terminal" evidence="17">
    <location>
        <begin position="458"/>
        <end position="604"/>
    </location>
</feature>
<organism evidence="18 19">
    <name type="scientific">Youngiibacter multivorans</name>
    <dbReference type="NCBI Taxonomy" id="937251"/>
    <lineage>
        <taxon>Bacteria</taxon>
        <taxon>Bacillati</taxon>
        <taxon>Bacillota</taxon>
        <taxon>Clostridia</taxon>
        <taxon>Eubacteriales</taxon>
        <taxon>Clostridiaceae</taxon>
        <taxon>Youngiibacter</taxon>
    </lineage>
</organism>
<dbReference type="NCBIfam" id="NF008165">
    <property type="entry name" value="PRK10917.1-3"/>
    <property type="match status" value="1"/>
</dbReference>
<evidence type="ECO:0000256" key="3">
    <source>
        <dbReference type="ARBA" id="ARBA00022741"/>
    </source>
</evidence>
<dbReference type="Proteomes" id="UP001519271">
    <property type="component" value="Unassembled WGS sequence"/>
</dbReference>
<dbReference type="InterPro" id="IPR012340">
    <property type="entry name" value="NA-bd_OB-fold"/>
</dbReference>
<dbReference type="InterPro" id="IPR001650">
    <property type="entry name" value="Helicase_C-like"/>
</dbReference>
<comment type="caution">
    <text evidence="18">The sequence shown here is derived from an EMBL/GenBank/DDBJ whole genome shotgun (WGS) entry which is preliminary data.</text>
</comment>
<feature type="domain" description="Helicase ATP-binding" evidence="16">
    <location>
        <begin position="264"/>
        <end position="425"/>
    </location>
</feature>
<dbReference type="PROSITE" id="PS51194">
    <property type="entry name" value="HELICASE_CTER"/>
    <property type="match status" value="1"/>
</dbReference>
<keyword evidence="10 15" id="KW-0234">DNA repair</keyword>
<dbReference type="InterPro" id="IPR004609">
    <property type="entry name" value="ATP-dep_DNA_helicase_RecG"/>
</dbReference>
<evidence type="ECO:0000256" key="11">
    <source>
        <dbReference type="ARBA" id="ARBA00023235"/>
    </source>
</evidence>
<keyword evidence="5 15" id="KW-0378">Hydrolase</keyword>
<dbReference type="EMBL" id="JAGGKC010000006">
    <property type="protein sequence ID" value="MBP1918557.1"/>
    <property type="molecule type" value="Genomic_DNA"/>
</dbReference>
<dbReference type="InterPro" id="IPR027417">
    <property type="entry name" value="P-loop_NTPase"/>
</dbReference>
<keyword evidence="7 15" id="KW-0067">ATP-binding</keyword>
<comment type="catalytic activity">
    <reaction evidence="12 15">
        <text>Couples ATP hydrolysis with the unwinding of duplex DNA by translocating in the 3'-5' direction.</text>
        <dbReference type="EC" id="5.6.2.4"/>
    </reaction>
</comment>
<name>A0ABS4G232_9CLOT</name>
<keyword evidence="6 15" id="KW-0347">Helicase</keyword>
<evidence type="ECO:0000256" key="7">
    <source>
        <dbReference type="ARBA" id="ARBA00022840"/>
    </source>
</evidence>
<dbReference type="EC" id="5.6.2.4" evidence="13 15"/>